<evidence type="ECO:0000256" key="1">
    <source>
        <dbReference type="SAM" id="MobiDB-lite"/>
    </source>
</evidence>
<keyword evidence="4" id="KW-1185">Reference proteome</keyword>
<feature type="region of interest" description="Disordered" evidence="1">
    <location>
        <begin position="53"/>
        <end position="85"/>
    </location>
</feature>
<feature type="chain" id="PRO_5037216751" description="DUF4148 domain-containing protein" evidence="2">
    <location>
        <begin position="23"/>
        <end position="105"/>
    </location>
</feature>
<evidence type="ECO:0000313" key="3">
    <source>
        <dbReference type="EMBL" id="QTD45263.1"/>
    </source>
</evidence>
<protein>
    <recommendedName>
        <fullName evidence="5">DUF4148 domain-containing protein</fullName>
    </recommendedName>
</protein>
<reference evidence="3" key="1">
    <citation type="submission" date="2021-03" db="EMBL/GenBank/DDBJ databases">
        <title>Ottowia sp. 27C isolated from the cloaca of a Giant Asian pond turtle (Heosemys grandis).</title>
        <authorList>
            <person name="Spergser J."/>
            <person name="Busse H.-J."/>
        </authorList>
    </citation>
    <scope>NUCLEOTIDE SEQUENCE</scope>
    <source>
        <strain evidence="3">27C</strain>
    </source>
</reference>
<dbReference type="Proteomes" id="UP000663903">
    <property type="component" value="Chromosome"/>
</dbReference>
<dbReference type="AlphaFoldDB" id="A0A975CF27"/>
<evidence type="ECO:0000313" key="4">
    <source>
        <dbReference type="Proteomes" id="UP000663903"/>
    </source>
</evidence>
<feature type="signal peptide" evidence="2">
    <location>
        <begin position="1"/>
        <end position="22"/>
    </location>
</feature>
<gene>
    <name evidence="3" type="ORF">J1M35_19980</name>
</gene>
<feature type="compositionally biased region" description="Basic and acidic residues" evidence="1">
    <location>
        <begin position="55"/>
        <end position="68"/>
    </location>
</feature>
<evidence type="ECO:0000256" key="2">
    <source>
        <dbReference type="SAM" id="SignalP"/>
    </source>
</evidence>
<name>A0A975CF27_9BURK</name>
<dbReference type="EMBL" id="CP071796">
    <property type="protein sequence ID" value="QTD45263.1"/>
    <property type="molecule type" value="Genomic_DNA"/>
</dbReference>
<sequence>MTKFTAAFASAAALLLAGNAFAQMPAAGEGPLFLNESAGAPSVSRADVRAAGAQKTRDALAPRRHEADQASLMNSKSTPTRERAEVRAQTRDALQHGYKLNYGDM</sequence>
<keyword evidence="2" id="KW-0732">Signal</keyword>
<organism evidence="3 4">
    <name type="scientific">Ottowia testudinis</name>
    <dbReference type="NCBI Taxonomy" id="2816950"/>
    <lineage>
        <taxon>Bacteria</taxon>
        <taxon>Pseudomonadati</taxon>
        <taxon>Pseudomonadota</taxon>
        <taxon>Betaproteobacteria</taxon>
        <taxon>Burkholderiales</taxon>
        <taxon>Comamonadaceae</taxon>
        <taxon>Ottowia</taxon>
    </lineage>
</organism>
<accession>A0A975CF27</accession>
<dbReference type="KEGG" id="otd:J1M35_19980"/>
<evidence type="ECO:0008006" key="5">
    <source>
        <dbReference type="Google" id="ProtNLM"/>
    </source>
</evidence>
<dbReference type="RefSeq" id="WP_208009013.1">
    <property type="nucleotide sequence ID" value="NZ_CP071796.1"/>
</dbReference>
<proteinExistence type="predicted"/>